<dbReference type="InterPro" id="IPR013024">
    <property type="entry name" value="GGCT-like"/>
</dbReference>
<dbReference type="Gene3D" id="3.10.490.10">
    <property type="entry name" value="Gamma-glutamyl cyclotransferase-like"/>
    <property type="match status" value="1"/>
</dbReference>
<dbReference type="SUPFAM" id="SSF110857">
    <property type="entry name" value="Gamma-glutamyl cyclotransferase-like"/>
    <property type="match status" value="1"/>
</dbReference>
<feature type="region of interest" description="Disordered" evidence="5">
    <location>
        <begin position="166"/>
        <end position="186"/>
    </location>
</feature>
<evidence type="ECO:0000256" key="3">
    <source>
        <dbReference type="PIRSR" id="PIRSR617939-1"/>
    </source>
</evidence>
<reference evidence="7" key="1">
    <citation type="journal article" date="2020" name="Stud. Mycol.">
        <title>101 Dothideomycetes genomes: a test case for predicting lifestyles and emergence of pathogens.</title>
        <authorList>
            <person name="Haridas S."/>
            <person name="Albert R."/>
            <person name="Binder M."/>
            <person name="Bloem J."/>
            <person name="Labutti K."/>
            <person name="Salamov A."/>
            <person name="Andreopoulos B."/>
            <person name="Baker S."/>
            <person name="Barry K."/>
            <person name="Bills G."/>
            <person name="Bluhm B."/>
            <person name="Cannon C."/>
            <person name="Castanera R."/>
            <person name="Culley D."/>
            <person name="Daum C."/>
            <person name="Ezra D."/>
            <person name="Gonzalez J."/>
            <person name="Henrissat B."/>
            <person name="Kuo A."/>
            <person name="Liang C."/>
            <person name="Lipzen A."/>
            <person name="Lutzoni F."/>
            <person name="Magnuson J."/>
            <person name="Mondo S."/>
            <person name="Nolan M."/>
            <person name="Ohm R."/>
            <person name="Pangilinan J."/>
            <person name="Park H.-J."/>
            <person name="Ramirez L."/>
            <person name="Alfaro M."/>
            <person name="Sun H."/>
            <person name="Tritt A."/>
            <person name="Yoshinaga Y."/>
            <person name="Zwiers L.-H."/>
            <person name="Turgeon B."/>
            <person name="Goodwin S."/>
            <person name="Spatafora J."/>
            <person name="Crous P."/>
            <person name="Grigoriev I."/>
        </authorList>
    </citation>
    <scope>NUCLEOTIDE SEQUENCE</scope>
    <source>
        <strain evidence="7">CBS 207.26</strain>
    </source>
</reference>
<evidence type="ECO:0000256" key="5">
    <source>
        <dbReference type="SAM" id="MobiDB-lite"/>
    </source>
</evidence>
<feature type="region of interest" description="Disordered" evidence="5">
    <location>
        <begin position="249"/>
        <end position="276"/>
    </location>
</feature>
<feature type="compositionally biased region" description="Basic and acidic residues" evidence="5">
    <location>
        <begin position="169"/>
        <end position="186"/>
    </location>
</feature>
<proteinExistence type="predicted"/>
<dbReference type="GO" id="GO:0003839">
    <property type="term" value="F:gamma-glutamylcyclotransferase activity"/>
    <property type="evidence" value="ECO:0007669"/>
    <property type="project" value="UniProtKB-EC"/>
</dbReference>
<dbReference type="EC" id="4.3.2.9" evidence="1"/>
<dbReference type="InterPro" id="IPR036568">
    <property type="entry name" value="GGCT-like_sf"/>
</dbReference>
<dbReference type="CDD" id="cd06661">
    <property type="entry name" value="GGCT_like"/>
    <property type="match status" value="1"/>
</dbReference>
<accession>A0A6A6EU42</accession>
<evidence type="ECO:0000256" key="1">
    <source>
        <dbReference type="ARBA" id="ARBA00012346"/>
    </source>
</evidence>
<evidence type="ECO:0000256" key="2">
    <source>
        <dbReference type="ARBA" id="ARBA00023239"/>
    </source>
</evidence>
<feature type="domain" description="Gamma-glutamylcyclotransferase AIG2-like" evidence="6">
    <location>
        <begin position="53"/>
        <end position="139"/>
    </location>
</feature>
<dbReference type="Pfam" id="PF06094">
    <property type="entry name" value="GGACT"/>
    <property type="match status" value="1"/>
</dbReference>
<feature type="active site" description="Proton acceptor" evidence="3">
    <location>
        <position position="123"/>
    </location>
</feature>
<organism evidence="7 8">
    <name type="scientific">Zopfia rhizophila CBS 207.26</name>
    <dbReference type="NCBI Taxonomy" id="1314779"/>
    <lineage>
        <taxon>Eukaryota</taxon>
        <taxon>Fungi</taxon>
        <taxon>Dikarya</taxon>
        <taxon>Ascomycota</taxon>
        <taxon>Pezizomycotina</taxon>
        <taxon>Dothideomycetes</taxon>
        <taxon>Dothideomycetes incertae sedis</taxon>
        <taxon>Zopfiaceae</taxon>
        <taxon>Zopfia</taxon>
    </lineage>
</organism>
<dbReference type="InterPro" id="IPR009288">
    <property type="entry name" value="AIG2-like_dom"/>
</dbReference>
<protein>
    <recommendedName>
        <fullName evidence="1">gamma-glutamylcyclotransferase</fullName>
        <ecNumber evidence="1">4.3.2.9</ecNumber>
    </recommendedName>
</protein>
<dbReference type="PANTHER" id="PTHR12935">
    <property type="entry name" value="GAMMA-GLUTAMYLCYCLOTRANSFERASE"/>
    <property type="match status" value="1"/>
</dbReference>
<dbReference type="OrthoDB" id="2924818at2759"/>
<feature type="compositionally biased region" description="Polar residues" evidence="5">
    <location>
        <begin position="267"/>
        <end position="276"/>
    </location>
</feature>
<name>A0A6A6EU42_9PEZI</name>
<keyword evidence="8" id="KW-1185">Reference proteome</keyword>
<dbReference type="EMBL" id="ML994612">
    <property type="protein sequence ID" value="KAF2194268.1"/>
    <property type="molecule type" value="Genomic_DNA"/>
</dbReference>
<feature type="binding site" evidence="4">
    <location>
        <begin position="53"/>
        <end position="58"/>
    </location>
    <ligand>
        <name>substrate</name>
    </ligand>
</feature>
<dbReference type="InterPro" id="IPR017939">
    <property type="entry name" value="G-Glutamylcylcotransferase"/>
</dbReference>
<gene>
    <name evidence="7" type="ORF">K469DRAFT_195015</name>
</gene>
<dbReference type="Proteomes" id="UP000800200">
    <property type="component" value="Unassembled WGS sequence"/>
</dbReference>
<keyword evidence="2" id="KW-0456">Lyase</keyword>
<evidence type="ECO:0000259" key="6">
    <source>
        <dbReference type="Pfam" id="PF06094"/>
    </source>
</evidence>
<evidence type="ECO:0000256" key="4">
    <source>
        <dbReference type="PIRSR" id="PIRSR617939-2"/>
    </source>
</evidence>
<evidence type="ECO:0000313" key="7">
    <source>
        <dbReference type="EMBL" id="KAF2194268.1"/>
    </source>
</evidence>
<evidence type="ECO:0000313" key="8">
    <source>
        <dbReference type="Proteomes" id="UP000800200"/>
    </source>
</evidence>
<sequence length="276" mass="31071">MITKHSRPELLFPMSKALFLSYTLKESTFTATQMSSLSQPSPGSEESGAGELYFAYGSNMHLQQMAARCGDSTLFAKGILRNYRWQTNSRGGGNVIEGNQEDFVEGIVFTVSPSDVRALRRYEGVEQQIFVERKFDIEVERVLDTALEGRKPADVAKILAQYNSGQSKVPDKFSHDKPSTSKAEEPEGEKVFRKALVYISYKYQLPGDIREEYIARMQLAMADARMLGVSKNYLETSLYPQVFGKRTGARPDEIRSLQQRPAPRTPSLDQSLNSEQ</sequence>
<dbReference type="PANTHER" id="PTHR12935:SF0">
    <property type="entry name" value="GAMMA-GLUTAMYLCYCLOTRANSFERASE"/>
    <property type="match status" value="1"/>
</dbReference>
<dbReference type="AlphaFoldDB" id="A0A6A6EU42"/>